<dbReference type="EMBL" id="JANAWD010000044">
    <property type="protein sequence ID" value="KAJ3489492.1"/>
    <property type="molecule type" value="Genomic_DNA"/>
</dbReference>
<dbReference type="Proteomes" id="UP001212997">
    <property type="component" value="Unassembled WGS sequence"/>
</dbReference>
<proteinExistence type="predicted"/>
<reference evidence="1" key="1">
    <citation type="submission" date="2022-07" db="EMBL/GenBank/DDBJ databases">
        <title>Genome Sequence of Physisporinus lineatus.</title>
        <authorList>
            <person name="Buettner E."/>
        </authorList>
    </citation>
    <scope>NUCLEOTIDE SEQUENCE</scope>
    <source>
        <strain evidence="1">VT162</strain>
    </source>
</reference>
<sequence length="350" mass="40078">MFVSRTPRVGTHIRSLKIEGNDMSEAYPPSVLETATLVTILYSLPSLRSLSLVLLEIQAGFLSPAPLPPLNIEELSLIEVVFETNLPAFFRWLTAFPNVFNLTIRELSWLESPPPQIPASGTTVHPIIHGVQILTMAGYHWDSCFPELIRWCRLLINPFFLRDLDLILLTWEHGQEIGSSLPWLGMFITSLRIRLSASFAPNFDRVRDCVNSLCLRECPKLTTFSLHFSPAHLDEENVDTARYSWMFLVHCIQNLPPSVRNIELVMIGLPAEFDYLGRPVNRPRQVPWPLVDDELARRRELTEVSIVMHTELVYSDTSMELPRSVTSYLASKLPKVVQRRILQFPYVEED</sequence>
<accession>A0AAD5V986</accession>
<comment type="caution">
    <text evidence="1">The sequence shown here is derived from an EMBL/GenBank/DDBJ whole genome shotgun (WGS) entry which is preliminary data.</text>
</comment>
<evidence type="ECO:0000313" key="2">
    <source>
        <dbReference type="Proteomes" id="UP001212997"/>
    </source>
</evidence>
<dbReference type="AlphaFoldDB" id="A0AAD5V986"/>
<name>A0AAD5V986_9APHY</name>
<evidence type="ECO:0000313" key="1">
    <source>
        <dbReference type="EMBL" id="KAJ3489492.1"/>
    </source>
</evidence>
<protein>
    <submittedName>
        <fullName evidence="1">Uncharacterized protein</fullName>
    </submittedName>
</protein>
<gene>
    <name evidence="1" type="ORF">NLI96_g2095</name>
</gene>
<organism evidence="1 2">
    <name type="scientific">Meripilus lineatus</name>
    <dbReference type="NCBI Taxonomy" id="2056292"/>
    <lineage>
        <taxon>Eukaryota</taxon>
        <taxon>Fungi</taxon>
        <taxon>Dikarya</taxon>
        <taxon>Basidiomycota</taxon>
        <taxon>Agaricomycotina</taxon>
        <taxon>Agaricomycetes</taxon>
        <taxon>Polyporales</taxon>
        <taxon>Meripilaceae</taxon>
        <taxon>Meripilus</taxon>
    </lineage>
</organism>
<keyword evidence="2" id="KW-1185">Reference proteome</keyword>